<dbReference type="CDD" id="cd00085">
    <property type="entry name" value="HNHc"/>
    <property type="match status" value="1"/>
</dbReference>
<sequence length="141" mass="16255">MSLQHGRCIYCHRSFGPKLKPTKDHILPIIRGGADWALNILLACRQCNSRRNDIPFRTYCKLLRKSQNELILKNLARRILTIRPETPVAAIDSFFCGLLLHEPKHPRYQMIFQGDRRSQQNALSQTILPSAPSVILKRARL</sequence>
<dbReference type="Pfam" id="PF14279">
    <property type="entry name" value="HNH_5"/>
    <property type="match status" value="1"/>
</dbReference>
<reference evidence="2" key="1">
    <citation type="journal article" date="2020" name="mSystems">
        <title>Genome- and Community-Level Interaction Insights into Carbon Utilization and Element Cycling Functions of Hydrothermarchaeota in Hydrothermal Sediment.</title>
        <authorList>
            <person name="Zhou Z."/>
            <person name="Liu Y."/>
            <person name="Xu W."/>
            <person name="Pan J."/>
            <person name="Luo Z.H."/>
            <person name="Li M."/>
        </authorList>
    </citation>
    <scope>NUCLEOTIDE SEQUENCE [LARGE SCALE GENOMIC DNA]</scope>
    <source>
        <strain evidence="2">SpSt-855</strain>
    </source>
</reference>
<dbReference type="InterPro" id="IPR003615">
    <property type="entry name" value="HNH_nuc"/>
</dbReference>
<dbReference type="AlphaFoldDB" id="A0A7V4XU38"/>
<gene>
    <name evidence="2" type="ORF">ENW50_10595</name>
</gene>
<evidence type="ECO:0000259" key="1">
    <source>
        <dbReference type="Pfam" id="PF14279"/>
    </source>
</evidence>
<protein>
    <recommendedName>
        <fullName evidence="1">HNH endonuclease 5 domain-containing protein</fullName>
    </recommendedName>
</protein>
<accession>A0A7V4XU38</accession>
<name>A0A7V4XU38_9BACT</name>
<proteinExistence type="predicted"/>
<evidence type="ECO:0000313" key="2">
    <source>
        <dbReference type="EMBL" id="HGY95112.1"/>
    </source>
</evidence>
<dbReference type="Gene3D" id="1.10.30.50">
    <property type="match status" value="1"/>
</dbReference>
<comment type="caution">
    <text evidence="2">The sequence shown here is derived from an EMBL/GenBank/DDBJ whole genome shotgun (WGS) entry which is preliminary data.</text>
</comment>
<feature type="domain" description="HNH endonuclease 5" evidence="1">
    <location>
        <begin position="8"/>
        <end position="50"/>
    </location>
</feature>
<dbReference type="InterPro" id="IPR029471">
    <property type="entry name" value="HNH_5"/>
</dbReference>
<organism evidence="2">
    <name type="scientific">Acidobacterium capsulatum</name>
    <dbReference type="NCBI Taxonomy" id="33075"/>
    <lineage>
        <taxon>Bacteria</taxon>
        <taxon>Pseudomonadati</taxon>
        <taxon>Acidobacteriota</taxon>
        <taxon>Terriglobia</taxon>
        <taxon>Terriglobales</taxon>
        <taxon>Acidobacteriaceae</taxon>
        <taxon>Acidobacterium</taxon>
    </lineage>
</organism>
<dbReference type="EMBL" id="DTKL01000065">
    <property type="protein sequence ID" value="HGY95112.1"/>
    <property type="molecule type" value="Genomic_DNA"/>
</dbReference>